<sequence>MQILGIILVGIVILAIVGGVFSLFIFLLPFILGFALLGLVVAGVIFILYIIFQVVKNPVSIEKTSEGQVEQQEAESVINDNDSIQLDDEIDISVDSNDYLEDEKQ</sequence>
<evidence type="ECO:0000313" key="2">
    <source>
        <dbReference type="EMBL" id="KKT36445.1"/>
    </source>
</evidence>
<dbReference type="AlphaFoldDB" id="A0A837IAY3"/>
<evidence type="ECO:0000256" key="1">
    <source>
        <dbReference type="SAM" id="Phobius"/>
    </source>
</evidence>
<comment type="caution">
    <text evidence="2">The sequence shown here is derived from an EMBL/GenBank/DDBJ whole genome shotgun (WGS) entry which is preliminary data.</text>
</comment>
<proteinExistence type="predicted"/>
<protein>
    <submittedName>
        <fullName evidence="2">Uncharacterized protein</fullName>
    </submittedName>
</protein>
<feature type="transmembrane region" description="Helical" evidence="1">
    <location>
        <begin position="34"/>
        <end position="55"/>
    </location>
</feature>
<accession>A0A837IAY3</accession>
<name>A0A837IAY3_9BACT</name>
<feature type="transmembrane region" description="Helical" evidence="1">
    <location>
        <begin position="7"/>
        <end position="28"/>
    </location>
</feature>
<keyword evidence="1" id="KW-0812">Transmembrane</keyword>
<organism evidence="2 3">
    <name type="scientific">Candidatus Nomurabacteria bacterium GW2011_GWB1_44_12</name>
    <dbReference type="NCBI Taxonomy" id="1618748"/>
    <lineage>
        <taxon>Bacteria</taxon>
        <taxon>Candidatus Nomuraibacteriota</taxon>
    </lineage>
</organism>
<gene>
    <name evidence="2" type="ORF">UW25_C0007G0002</name>
</gene>
<keyword evidence="1" id="KW-0472">Membrane</keyword>
<dbReference type="Proteomes" id="UP000033815">
    <property type="component" value="Unassembled WGS sequence"/>
</dbReference>
<dbReference type="EMBL" id="LCHP01000007">
    <property type="protein sequence ID" value="KKT36445.1"/>
    <property type="molecule type" value="Genomic_DNA"/>
</dbReference>
<keyword evidence="1" id="KW-1133">Transmembrane helix</keyword>
<evidence type="ECO:0000313" key="3">
    <source>
        <dbReference type="Proteomes" id="UP000033815"/>
    </source>
</evidence>
<reference evidence="2 3" key="1">
    <citation type="journal article" date="2015" name="Nature">
        <title>rRNA introns, odd ribosomes, and small enigmatic genomes across a large radiation of phyla.</title>
        <authorList>
            <person name="Brown C.T."/>
            <person name="Hug L.A."/>
            <person name="Thomas B.C."/>
            <person name="Sharon I."/>
            <person name="Castelle C.J."/>
            <person name="Singh A."/>
            <person name="Wilkins M.J."/>
            <person name="Williams K.H."/>
            <person name="Banfield J.F."/>
        </authorList>
    </citation>
    <scope>NUCLEOTIDE SEQUENCE [LARGE SCALE GENOMIC DNA]</scope>
</reference>